<sequence>MCRKDILMFTYLISALVHSWAAPKPFSCMSLMEDDRTLMEEDEDDSEENAASHQLDVPDLTIADFESVSNRQSIPFVPHLRVCPTDYTFCFSLWRQTENGSHIEKQGKQIAKNKVNFFIALVKSVLLKCFHKYFKRKL</sequence>
<name>A0A1A9V4B1_GLOAU</name>
<dbReference type="EnsemblMetazoa" id="GAUT025387-RA">
    <property type="protein sequence ID" value="GAUT025387-PA"/>
    <property type="gene ID" value="GAUT025387"/>
</dbReference>
<keyword evidence="3" id="KW-1185">Reference proteome</keyword>
<dbReference type="Proteomes" id="UP000078200">
    <property type="component" value="Unassembled WGS sequence"/>
</dbReference>
<feature type="signal peptide" evidence="1">
    <location>
        <begin position="1"/>
        <end position="21"/>
    </location>
</feature>
<dbReference type="AlphaFoldDB" id="A0A1A9V4B1"/>
<keyword evidence="1" id="KW-0732">Signal</keyword>
<feature type="chain" id="PRO_5008399015" evidence="1">
    <location>
        <begin position="22"/>
        <end position="138"/>
    </location>
</feature>
<proteinExistence type="predicted"/>
<protein>
    <submittedName>
        <fullName evidence="2">Uncharacterized protein</fullName>
    </submittedName>
</protein>
<dbReference type="VEuPathDB" id="VectorBase:GAUT025387"/>
<organism evidence="2 3">
    <name type="scientific">Glossina austeni</name>
    <name type="common">Savannah tsetse fly</name>
    <dbReference type="NCBI Taxonomy" id="7395"/>
    <lineage>
        <taxon>Eukaryota</taxon>
        <taxon>Metazoa</taxon>
        <taxon>Ecdysozoa</taxon>
        <taxon>Arthropoda</taxon>
        <taxon>Hexapoda</taxon>
        <taxon>Insecta</taxon>
        <taxon>Pterygota</taxon>
        <taxon>Neoptera</taxon>
        <taxon>Endopterygota</taxon>
        <taxon>Diptera</taxon>
        <taxon>Brachycera</taxon>
        <taxon>Muscomorpha</taxon>
        <taxon>Hippoboscoidea</taxon>
        <taxon>Glossinidae</taxon>
        <taxon>Glossina</taxon>
    </lineage>
</organism>
<dbReference type="STRING" id="7395.A0A1A9V4B1"/>
<evidence type="ECO:0000256" key="1">
    <source>
        <dbReference type="SAM" id="SignalP"/>
    </source>
</evidence>
<reference evidence="2" key="1">
    <citation type="submission" date="2020-05" db="UniProtKB">
        <authorList>
            <consortium name="EnsemblMetazoa"/>
        </authorList>
    </citation>
    <scope>IDENTIFICATION</scope>
    <source>
        <strain evidence="2">TTRI</strain>
    </source>
</reference>
<evidence type="ECO:0000313" key="2">
    <source>
        <dbReference type="EnsemblMetazoa" id="GAUT025387-PA"/>
    </source>
</evidence>
<evidence type="ECO:0000313" key="3">
    <source>
        <dbReference type="Proteomes" id="UP000078200"/>
    </source>
</evidence>
<accession>A0A1A9V4B1</accession>